<dbReference type="EMBL" id="ACKZ01000016">
    <property type="protein sequence ID" value="EEW37479.1"/>
    <property type="molecule type" value="Genomic_DNA"/>
</dbReference>
<dbReference type="Proteomes" id="UP000005926">
    <property type="component" value="Unassembled WGS sequence"/>
</dbReference>
<dbReference type="AlphaFoldDB" id="C8NFZ3"/>
<proteinExistence type="predicted"/>
<evidence type="ECO:0000313" key="2">
    <source>
        <dbReference type="Proteomes" id="UP000005926"/>
    </source>
</evidence>
<dbReference type="PANTHER" id="PTHR43404">
    <property type="entry name" value="LIPOPOLYSACCHARIDE CHOLINEPHOSPHOTRANSFERASE LICD"/>
    <property type="match status" value="1"/>
</dbReference>
<dbReference type="PANTHER" id="PTHR43404:SF1">
    <property type="entry name" value="MNN4P"/>
    <property type="match status" value="1"/>
</dbReference>
<dbReference type="eggNOG" id="COG3475">
    <property type="taxonomic scope" value="Bacteria"/>
</dbReference>
<dbReference type="InterPro" id="IPR052942">
    <property type="entry name" value="LPS_cholinephosphotransferase"/>
</dbReference>
<keyword evidence="2" id="KW-1185">Reference proteome</keyword>
<gene>
    <name evidence="1" type="ORF">HMPREF0444_0838</name>
</gene>
<evidence type="ECO:0008006" key="3">
    <source>
        <dbReference type="Google" id="ProtNLM"/>
    </source>
</evidence>
<name>C8NFZ3_9LACT</name>
<organism evidence="1 2">
    <name type="scientific">Granulicatella adiacens ATCC 49175</name>
    <dbReference type="NCBI Taxonomy" id="638301"/>
    <lineage>
        <taxon>Bacteria</taxon>
        <taxon>Bacillati</taxon>
        <taxon>Bacillota</taxon>
        <taxon>Bacilli</taxon>
        <taxon>Lactobacillales</taxon>
        <taxon>Carnobacteriaceae</taxon>
        <taxon>Granulicatella</taxon>
    </lineage>
</organism>
<dbReference type="HOGENOM" id="CLU_100155_1_0_9"/>
<evidence type="ECO:0000313" key="1">
    <source>
        <dbReference type="EMBL" id="EEW37479.1"/>
    </source>
</evidence>
<accession>C8NFZ3</accession>
<dbReference type="RefSeq" id="WP_005606803.1">
    <property type="nucleotide sequence ID" value="NZ_CP102283.1"/>
</dbReference>
<reference evidence="1 2" key="1">
    <citation type="submission" date="2009-08" db="EMBL/GenBank/DDBJ databases">
        <authorList>
            <person name="Muzny D."/>
            <person name="Qin X."/>
            <person name="Deng J."/>
            <person name="Jiang H."/>
            <person name="Liu Y."/>
            <person name="Qu J."/>
            <person name="Song X.-Z."/>
            <person name="Zhang L."/>
            <person name="Thornton R."/>
            <person name="Coyle M."/>
            <person name="Francisco L."/>
            <person name="Jackson L."/>
            <person name="Javaid M."/>
            <person name="Korchina V."/>
            <person name="Kovar C."/>
            <person name="Mata R."/>
            <person name="Mathew T."/>
            <person name="Ngo R."/>
            <person name="Nguyen L."/>
            <person name="Nguyen N."/>
            <person name="Okwuonu G."/>
            <person name="Ongeri F."/>
            <person name="Pham C."/>
            <person name="Simmons D."/>
            <person name="Wilczek-Boney K."/>
            <person name="Hale W."/>
            <person name="Jakkamsetti A."/>
            <person name="Pham P."/>
            <person name="Ruth R."/>
            <person name="San Lucas F."/>
            <person name="Warren J."/>
            <person name="Zhang J."/>
            <person name="Zhao Z."/>
            <person name="Zhou C."/>
            <person name="Zhu D."/>
            <person name="Lee S."/>
            <person name="Bess C."/>
            <person name="Blankenburg K."/>
            <person name="Forbes L."/>
            <person name="Fu Q."/>
            <person name="Gubbala S."/>
            <person name="Hirani K."/>
            <person name="Jayaseelan J.C."/>
            <person name="Lara F."/>
            <person name="Munidasa M."/>
            <person name="Palculict T."/>
            <person name="Patil S."/>
            <person name="Pu L.-L."/>
            <person name="Saada N."/>
            <person name="Tang L."/>
            <person name="Weissenberger G."/>
            <person name="Zhu Y."/>
            <person name="Hemphill L."/>
            <person name="Shang Y."/>
            <person name="Youmans B."/>
            <person name="Ayvaz T."/>
            <person name="Ross M."/>
            <person name="Santibanez J."/>
            <person name="Aqrawi P."/>
            <person name="Gross S."/>
            <person name="Joshi V."/>
            <person name="Fowler G."/>
            <person name="Nazareth L."/>
            <person name="Reid J."/>
            <person name="Worley K."/>
            <person name="Petrosino J."/>
            <person name="Highlander S."/>
            <person name="Gibbs R."/>
        </authorList>
    </citation>
    <scope>NUCLEOTIDE SEQUENCE [LARGE SCALE GENOMIC DNA]</scope>
    <source>
        <strain evidence="1 2">ATCC 49175</strain>
    </source>
</reference>
<dbReference type="STRING" id="638301.HMPREF0444_0838"/>
<comment type="caution">
    <text evidence="1">The sequence shown here is derived from an EMBL/GenBank/DDBJ whole genome shotgun (WGS) entry which is preliminary data.</text>
</comment>
<sequence>MLKWLKSTMAHLLGNHKEKILKLPIIKNLNDLANKKIDGDRQLLLKENAHQILKEFEEVNRQLGHKIWIEAGTLLGYEREGAILAHDIDMDFAMMSPKDSNELETIIEFLSKRNFVLNRKLIYQNQVKEISFSYNGLNVDIILFDRVDDNVISTTMIWYGMNALNKPVNVEAFYYELPMEDLKEVTFMEAKTYAPTNAVDYLKAYYGEDYLIPNTNYDWRQNKIYVPVDGKEAKVELI</sequence>
<protein>
    <recommendedName>
        <fullName evidence="3">LICD family protein</fullName>
    </recommendedName>
</protein>
<dbReference type="GeneID" id="78412824"/>